<evidence type="ECO:0000313" key="3">
    <source>
        <dbReference type="RefSeq" id="XP_018011952.1"/>
    </source>
</evidence>
<reference evidence="3" key="1">
    <citation type="submission" date="2025-08" db="UniProtKB">
        <authorList>
            <consortium name="RefSeq"/>
        </authorList>
    </citation>
    <scope>IDENTIFICATION</scope>
    <source>
        <tissue evidence="3">Whole organism</tissue>
    </source>
</reference>
<evidence type="ECO:0000256" key="1">
    <source>
        <dbReference type="SAM" id="SignalP"/>
    </source>
</evidence>
<protein>
    <submittedName>
        <fullName evidence="3">Uncharacterized protein LOC108669165</fullName>
    </submittedName>
</protein>
<organism evidence="2 3">
    <name type="scientific">Hyalella azteca</name>
    <name type="common">Amphipod</name>
    <dbReference type="NCBI Taxonomy" id="294128"/>
    <lineage>
        <taxon>Eukaryota</taxon>
        <taxon>Metazoa</taxon>
        <taxon>Ecdysozoa</taxon>
        <taxon>Arthropoda</taxon>
        <taxon>Crustacea</taxon>
        <taxon>Multicrustacea</taxon>
        <taxon>Malacostraca</taxon>
        <taxon>Eumalacostraca</taxon>
        <taxon>Peracarida</taxon>
        <taxon>Amphipoda</taxon>
        <taxon>Senticaudata</taxon>
        <taxon>Talitrida</taxon>
        <taxon>Talitroidea</taxon>
        <taxon>Hyalellidae</taxon>
        <taxon>Hyalella</taxon>
    </lineage>
</organism>
<dbReference type="Gene3D" id="1.10.2080.10">
    <property type="entry name" value="Insect odorant-binding protein A10/Ejaculatory bulb-specific protein 3"/>
    <property type="match status" value="1"/>
</dbReference>
<feature type="chain" id="PRO_5034448746" evidence="1">
    <location>
        <begin position="20"/>
        <end position="147"/>
    </location>
</feature>
<dbReference type="RefSeq" id="XP_018011952.1">
    <property type="nucleotide sequence ID" value="XM_018156463.2"/>
</dbReference>
<gene>
    <name evidence="3" type="primary">LOC108669165</name>
</gene>
<dbReference type="AlphaFoldDB" id="A0A8B7NEB0"/>
<dbReference type="Pfam" id="PF03392">
    <property type="entry name" value="OS-D"/>
    <property type="match status" value="1"/>
</dbReference>
<keyword evidence="1" id="KW-0732">Signal</keyword>
<feature type="signal peptide" evidence="1">
    <location>
        <begin position="1"/>
        <end position="19"/>
    </location>
</feature>
<dbReference type="Proteomes" id="UP000694843">
    <property type="component" value="Unplaced"/>
</dbReference>
<dbReference type="InterPro" id="IPR005055">
    <property type="entry name" value="A10/PebIII"/>
</dbReference>
<accession>A0A8B7NEB0</accession>
<dbReference type="GeneID" id="108669165"/>
<dbReference type="OrthoDB" id="6625994at2759"/>
<sequence>MKLQVTAIFLALAAVAVQSLPQGAPQQARPQAAAPNAQGGQKKIPLHLDPNLTLRKISQKDLNDFLGSKEAVNELVNCFESLRKCKARAGVSLVRDVRSLGKGGTCRNCSDAERKHTRKLVGDAIAGLQQYHPQEWKRLLPEIGFLL</sequence>
<dbReference type="SUPFAM" id="SSF100910">
    <property type="entry name" value="Chemosensory protein Csp2"/>
    <property type="match status" value="1"/>
</dbReference>
<evidence type="ECO:0000313" key="2">
    <source>
        <dbReference type="Proteomes" id="UP000694843"/>
    </source>
</evidence>
<dbReference type="KEGG" id="hazt:108669165"/>
<proteinExistence type="predicted"/>
<name>A0A8B7NEB0_HYAAZ</name>
<keyword evidence="2" id="KW-1185">Reference proteome</keyword>
<dbReference type="InterPro" id="IPR036682">
    <property type="entry name" value="OS_D_A10/PebIII_sf"/>
</dbReference>